<feature type="domain" description="Thiamine pyrophosphate enzyme central" evidence="4">
    <location>
        <begin position="201"/>
        <end position="330"/>
    </location>
</feature>
<dbReference type="InterPro" id="IPR047212">
    <property type="entry name" value="TPP_POXB-like"/>
</dbReference>
<dbReference type="SUPFAM" id="SSF52467">
    <property type="entry name" value="DHS-like NAD/FAD-binding domain"/>
    <property type="match status" value="1"/>
</dbReference>
<dbReference type="GO" id="GO:0000287">
    <property type="term" value="F:magnesium ion binding"/>
    <property type="evidence" value="ECO:0007669"/>
    <property type="project" value="InterPro"/>
</dbReference>
<dbReference type="InterPro" id="IPR029035">
    <property type="entry name" value="DHS-like_NAD/FAD-binding_dom"/>
</dbReference>
<dbReference type="Gene3D" id="3.40.50.1220">
    <property type="entry name" value="TPP-binding domain"/>
    <property type="match status" value="1"/>
</dbReference>
<dbReference type="NCBIfam" id="NF006129">
    <property type="entry name" value="PRK08273.1"/>
    <property type="match status" value="1"/>
</dbReference>
<evidence type="ECO:0000256" key="3">
    <source>
        <dbReference type="RuleBase" id="RU362132"/>
    </source>
</evidence>
<proteinExistence type="inferred from homology"/>
<dbReference type="AlphaFoldDB" id="A0A7K2J0F5"/>
<evidence type="ECO:0000256" key="1">
    <source>
        <dbReference type="ARBA" id="ARBA00007812"/>
    </source>
</evidence>
<dbReference type="PANTHER" id="PTHR42981:SF2">
    <property type="entry name" value="PYRUVATE DEHYDROGENASE [UBIQUINONE]"/>
    <property type="match status" value="1"/>
</dbReference>
<dbReference type="InterPro" id="IPR012000">
    <property type="entry name" value="Thiamin_PyroP_enz_cen_dom"/>
</dbReference>
<dbReference type="GO" id="GO:0030976">
    <property type="term" value="F:thiamine pyrophosphate binding"/>
    <property type="evidence" value="ECO:0007669"/>
    <property type="project" value="InterPro"/>
</dbReference>
<dbReference type="GO" id="GO:0003824">
    <property type="term" value="F:catalytic activity"/>
    <property type="evidence" value="ECO:0007669"/>
    <property type="project" value="InterPro"/>
</dbReference>
<dbReference type="RefSeq" id="WP_161112266.1">
    <property type="nucleotide sequence ID" value="NZ_JBHYPC010000003.1"/>
</dbReference>
<dbReference type="Pfam" id="PF02776">
    <property type="entry name" value="TPP_enzyme_N"/>
    <property type="match status" value="1"/>
</dbReference>
<dbReference type="Gene3D" id="3.40.50.970">
    <property type="match status" value="2"/>
</dbReference>
<feature type="domain" description="Thiamine pyrophosphate enzyme N-terminal TPP-binding" evidence="6">
    <location>
        <begin position="4"/>
        <end position="120"/>
    </location>
</feature>
<dbReference type="InterPro" id="IPR000399">
    <property type="entry name" value="TPP-bd_CS"/>
</dbReference>
<dbReference type="Pfam" id="PF02775">
    <property type="entry name" value="TPP_enzyme_C"/>
    <property type="match status" value="1"/>
</dbReference>
<evidence type="ECO:0000313" key="7">
    <source>
        <dbReference type="EMBL" id="MYR35701.1"/>
    </source>
</evidence>
<feature type="domain" description="Thiamine pyrophosphate enzyme TPP-binding" evidence="5">
    <location>
        <begin position="395"/>
        <end position="550"/>
    </location>
</feature>
<comment type="similarity">
    <text evidence="1 3">Belongs to the TPP enzyme family.</text>
</comment>
<dbReference type="InterPro" id="IPR012001">
    <property type="entry name" value="Thiamin_PyroP_enz_TPP-bd_dom"/>
</dbReference>
<dbReference type="InterPro" id="IPR047211">
    <property type="entry name" value="POXB-like"/>
</dbReference>
<dbReference type="SUPFAM" id="SSF52518">
    <property type="entry name" value="Thiamin diphosphate-binding fold (THDP-binding)"/>
    <property type="match status" value="2"/>
</dbReference>
<evidence type="ECO:0000313" key="8">
    <source>
        <dbReference type="Proteomes" id="UP000467124"/>
    </source>
</evidence>
<dbReference type="InterPro" id="IPR047210">
    <property type="entry name" value="TPP_PYR_POXB-like"/>
</dbReference>
<evidence type="ECO:0000259" key="4">
    <source>
        <dbReference type="Pfam" id="PF00205"/>
    </source>
</evidence>
<sequence>MTRNVADHLLRRLSQWGVTEIFGYPGDSVNGLVAQLAEIEDGPRFVQSRHEEMAAFEAVGRAVFGDRPGVCMATGGPGAVHLLNGLYDAKLDHVPVVAIIGQASRSAVGGAYQQEIDLHSLFKDVSSAFLETVNVPQQLPNVLDRAMRAALSERAPATVIIPADVQELDYEPPEHAFKHVPSSAPDRVVGPGSVLPPESELDRAAEVIDAGERVAILVGQGARGAASEVLALADATGAGIAKALLGKDVLPDTLPQVTGAVGLLGTRPSWELMRDCDTLLIVGSNMPYTQFLPPFGRRAVEIDIDPRLIGMRYPTEVNLVGDAGSTLRALLERLDPPDDRHGRRERWRSTIERNVRRWRSVLDAQAEVSADPVNPMLAVRELSRRLPEDAVVTADSGSVTNWYARFLDMGEDNRGSLSGTLATMGCAVPYAIGAKFAAPTRPVIALVGDGAMQMNGLMELLTARRYQELWDDPRLVVCVLHNNDLNQVTWELRAMGGSPKTPYSQDLPDMSYAAFAESVGLVGITVERPDEVGPAWDRALEAQGPVVIDVHCDGNVPPIPPQAEWEQVSDTVRALLSGDPEARGVAARGLATKLQEFLPHGR</sequence>
<name>A0A7K2J0F5_9ACTN</name>
<dbReference type="InterPro" id="IPR029061">
    <property type="entry name" value="THDP-binding"/>
</dbReference>
<dbReference type="PANTHER" id="PTHR42981">
    <property type="entry name" value="PYRUVATE DEHYDROGENASE [UBIQUINONE]"/>
    <property type="match status" value="1"/>
</dbReference>
<evidence type="ECO:0000259" key="6">
    <source>
        <dbReference type="Pfam" id="PF02776"/>
    </source>
</evidence>
<dbReference type="PROSITE" id="PS00187">
    <property type="entry name" value="TPP_ENZYMES"/>
    <property type="match status" value="1"/>
</dbReference>
<dbReference type="InterPro" id="IPR011766">
    <property type="entry name" value="TPP_enzyme_TPP-bd"/>
</dbReference>
<keyword evidence="2 3" id="KW-0786">Thiamine pyrophosphate</keyword>
<reference evidence="7 8" key="1">
    <citation type="journal article" date="2019" name="Nat. Commun.">
        <title>The antimicrobial potential of Streptomyces from insect microbiomes.</title>
        <authorList>
            <person name="Chevrette M.G."/>
            <person name="Carlson C.M."/>
            <person name="Ortega H.E."/>
            <person name="Thomas C."/>
            <person name="Ananiev G.E."/>
            <person name="Barns K.J."/>
            <person name="Book A.J."/>
            <person name="Cagnazzo J."/>
            <person name="Carlos C."/>
            <person name="Flanigan W."/>
            <person name="Grubbs K.J."/>
            <person name="Horn H.A."/>
            <person name="Hoffmann F.M."/>
            <person name="Klassen J.L."/>
            <person name="Knack J.J."/>
            <person name="Lewin G.R."/>
            <person name="McDonald B.R."/>
            <person name="Muller L."/>
            <person name="Melo W.G.P."/>
            <person name="Pinto-Tomas A.A."/>
            <person name="Schmitz A."/>
            <person name="Wendt-Pienkowski E."/>
            <person name="Wildman S."/>
            <person name="Zhao M."/>
            <person name="Zhang F."/>
            <person name="Bugni T.S."/>
            <person name="Andes D.R."/>
            <person name="Pupo M.T."/>
            <person name="Currie C.R."/>
        </authorList>
    </citation>
    <scope>NUCLEOTIDE SEQUENCE [LARGE SCALE GENOMIC DNA]</scope>
    <source>
        <strain evidence="7 8">SID5840</strain>
    </source>
</reference>
<dbReference type="CDD" id="cd07039">
    <property type="entry name" value="TPP_PYR_POX"/>
    <property type="match status" value="1"/>
</dbReference>
<dbReference type="EMBL" id="WWHY01000001">
    <property type="protein sequence ID" value="MYR35701.1"/>
    <property type="molecule type" value="Genomic_DNA"/>
</dbReference>
<comment type="caution">
    <text evidence="7">The sequence shown here is derived from an EMBL/GenBank/DDBJ whole genome shotgun (WGS) entry which is preliminary data.</text>
</comment>
<evidence type="ECO:0000256" key="2">
    <source>
        <dbReference type="ARBA" id="ARBA00023052"/>
    </source>
</evidence>
<organism evidence="7 8">
    <name type="scientific">Nocardiopsis alba</name>
    <dbReference type="NCBI Taxonomy" id="53437"/>
    <lineage>
        <taxon>Bacteria</taxon>
        <taxon>Bacillati</taxon>
        <taxon>Actinomycetota</taxon>
        <taxon>Actinomycetes</taxon>
        <taxon>Streptosporangiales</taxon>
        <taxon>Nocardiopsidaceae</taxon>
        <taxon>Nocardiopsis</taxon>
    </lineage>
</organism>
<dbReference type="CDD" id="cd02014">
    <property type="entry name" value="TPP_POX"/>
    <property type="match status" value="1"/>
</dbReference>
<accession>A0A7K2J0F5</accession>
<protein>
    <submittedName>
        <fullName evidence="7">Thiamine pyrophosphate-requiring protein</fullName>
    </submittedName>
</protein>
<dbReference type="Proteomes" id="UP000467124">
    <property type="component" value="Unassembled WGS sequence"/>
</dbReference>
<gene>
    <name evidence="7" type="ORF">GTW20_26425</name>
</gene>
<dbReference type="Pfam" id="PF00205">
    <property type="entry name" value="TPP_enzyme_M"/>
    <property type="match status" value="1"/>
</dbReference>
<evidence type="ECO:0000259" key="5">
    <source>
        <dbReference type="Pfam" id="PF02775"/>
    </source>
</evidence>